<gene>
    <name evidence="5" type="ORF">QE152_g92</name>
</gene>
<dbReference type="SUPFAM" id="SSF52540">
    <property type="entry name" value="P-loop containing nucleoside triphosphate hydrolases"/>
    <property type="match status" value="1"/>
</dbReference>
<evidence type="ECO:0000256" key="1">
    <source>
        <dbReference type="ARBA" id="ARBA00007420"/>
    </source>
</evidence>
<feature type="active site" description="Proton acceptor" evidence="2">
    <location>
        <position position="110"/>
    </location>
</feature>
<evidence type="ECO:0000313" key="5">
    <source>
        <dbReference type="EMBL" id="KAK9759324.1"/>
    </source>
</evidence>
<protein>
    <submittedName>
        <fullName evidence="5">Deoxynucleoside kinase</fullName>
    </submittedName>
</protein>
<dbReference type="InterPro" id="IPR002624">
    <property type="entry name" value="DCK/DGK"/>
</dbReference>
<reference evidence="5 6" key="1">
    <citation type="journal article" date="2024" name="BMC Genomics">
        <title>De novo assembly and annotation of Popillia japonica's genome with initial clues to its potential as an invasive pest.</title>
        <authorList>
            <person name="Cucini C."/>
            <person name="Boschi S."/>
            <person name="Funari R."/>
            <person name="Cardaioli E."/>
            <person name="Iannotti N."/>
            <person name="Marturano G."/>
            <person name="Paoli F."/>
            <person name="Bruttini M."/>
            <person name="Carapelli A."/>
            <person name="Frati F."/>
            <person name="Nardi F."/>
        </authorList>
    </citation>
    <scope>NUCLEOTIDE SEQUENCE [LARGE SCALE GENOMIC DNA]</scope>
    <source>
        <strain evidence="5">DMR45628</strain>
    </source>
</reference>
<dbReference type="GO" id="GO:0019136">
    <property type="term" value="F:deoxynucleoside kinase activity"/>
    <property type="evidence" value="ECO:0007669"/>
    <property type="project" value="InterPro"/>
</dbReference>
<name>A0AAW1NHR2_POPJA</name>
<evidence type="ECO:0000256" key="3">
    <source>
        <dbReference type="PIRSR" id="PIRSR000705-3"/>
    </source>
</evidence>
<dbReference type="PANTHER" id="PTHR10513">
    <property type="entry name" value="DEOXYNUCLEOSIDE KINASE"/>
    <property type="match status" value="1"/>
</dbReference>
<dbReference type="GO" id="GO:0005524">
    <property type="term" value="F:ATP binding"/>
    <property type="evidence" value="ECO:0007669"/>
    <property type="project" value="UniProtKB-KW"/>
</dbReference>
<organism evidence="5 6">
    <name type="scientific">Popillia japonica</name>
    <name type="common">Japanese beetle</name>
    <dbReference type="NCBI Taxonomy" id="7064"/>
    <lineage>
        <taxon>Eukaryota</taxon>
        <taxon>Metazoa</taxon>
        <taxon>Ecdysozoa</taxon>
        <taxon>Arthropoda</taxon>
        <taxon>Hexapoda</taxon>
        <taxon>Insecta</taxon>
        <taxon>Pterygota</taxon>
        <taxon>Neoptera</taxon>
        <taxon>Endopterygota</taxon>
        <taxon>Coleoptera</taxon>
        <taxon>Polyphaga</taxon>
        <taxon>Scarabaeiformia</taxon>
        <taxon>Scarabaeidae</taxon>
        <taxon>Rutelinae</taxon>
        <taxon>Popillia</taxon>
    </lineage>
</organism>
<evidence type="ECO:0000256" key="2">
    <source>
        <dbReference type="PIRSR" id="PIRSR000705-1"/>
    </source>
</evidence>
<feature type="binding site" evidence="3">
    <location>
        <begin position="34"/>
        <end position="42"/>
    </location>
    <ligand>
        <name>ATP</name>
        <dbReference type="ChEBI" id="CHEBI:30616"/>
    </ligand>
</feature>
<feature type="binding site" evidence="3">
    <location>
        <begin position="169"/>
        <end position="173"/>
    </location>
    <ligand>
        <name>ATP</name>
        <dbReference type="ChEBI" id="CHEBI:30616"/>
    </ligand>
</feature>
<dbReference type="FunFam" id="3.40.50.300:FF:001571">
    <property type="entry name" value="Deoxynucleoside kinase"/>
    <property type="match status" value="1"/>
</dbReference>
<dbReference type="GO" id="GO:0005739">
    <property type="term" value="C:mitochondrion"/>
    <property type="evidence" value="ECO:0007669"/>
    <property type="project" value="TreeGrafter"/>
</dbReference>
<evidence type="ECO:0000313" key="6">
    <source>
        <dbReference type="Proteomes" id="UP001458880"/>
    </source>
</evidence>
<keyword evidence="5" id="KW-0418">Kinase</keyword>
<dbReference type="CDD" id="cd01673">
    <property type="entry name" value="dNK"/>
    <property type="match status" value="1"/>
</dbReference>
<sequence length="240" mass="28360">MRLPFKLYPHIGRIIKKMAHLKEKSRPFTVIVEGNIGSGKTTFLNYFKKKKDICVLAEPIEMWRDCNGNNLLGLLYEDPKRWSFTFQMYVLLTMMQNHTLQTSQSVKLMERSVYSGRYCFIEKMTREGFISAPSATVIDEYFDWILKNSDVDVDLIVYLRTTPETVYKRMIERNRQEEKTVSFQYIRELHEIHENWLYHKTLHSCPAPVLVLDANLDKQSIVREYTKSESHIYEKLAVSA</sequence>
<keyword evidence="5" id="KW-0808">Transferase</keyword>
<dbReference type="InterPro" id="IPR050566">
    <property type="entry name" value="Deoxyribonucleoside_kinase"/>
</dbReference>
<dbReference type="InterPro" id="IPR031314">
    <property type="entry name" value="DNK_dom"/>
</dbReference>
<dbReference type="EMBL" id="JASPKY010000001">
    <property type="protein sequence ID" value="KAK9759324.1"/>
    <property type="molecule type" value="Genomic_DNA"/>
</dbReference>
<comment type="caution">
    <text evidence="5">The sequence shown here is derived from an EMBL/GenBank/DDBJ whole genome shotgun (WGS) entry which is preliminary data.</text>
</comment>
<accession>A0AAW1NHR2</accession>
<dbReference type="PIRSF" id="PIRSF000705">
    <property type="entry name" value="DNK"/>
    <property type="match status" value="1"/>
</dbReference>
<keyword evidence="6" id="KW-1185">Reference proteome</keyword>
<proteinExistence type="inferred from homology"/>
<keyword evidence="3" id="KW-0547">Nucleotide-binding</keyword>
<dbReference type="Proteomes" id="UP001458880">
    <property type="component" value="Unassembled WGS sequence"/>
</dbReference>
<comment type="similarity">
    <text evidence="1">Belongs to the DCK/DGK family.</text>
</comment>
<feature type="domain" description="Deoxynucleoside kinase" evidence="4">
    <location>
        <begin position="31"/>
        <end position="217"/>
    </location>
</feature>
<dbReference type="Pfam" id="PF01712">
    <property type="entry name" value="dNK"/>
    <property type="match status" value="1"/>
</dbReference>
<dbReference type="Gene3D" id="3.40.50.300">
    <property type="entry name" value="P-loop containing nucleotide triphosphate hydrolases"/>
    <property type="match status" value="1"/>
</dbReference>
<keyword evidence="3" id="KW-0067">ATP-binding</keyword>
<evidence type="ECO:0000259" key="4">
    <source>
        <dbReference type="Pfam" id="PF01712"/>
    </source>
</evidence>
<dbReference type="PANTHER" id="PTHR10513:SF24">
    <property type="entry name" value="THYMIDINE KINASE 2, MITOCHONDRIAL"/>
    <property type="match status" value="1"/>
</dbReference>
<dbReference type="InterPro" id="IPR027417">
    <property type="entry name" value="P-loop_NTPase"/>
</dbReference>
<dbReference type="AlphaFoldDB" id="A0AAW1NHR2"/>